<sequence length="48" mass="5208">MTVLYALFLVTKPADITYDAWVHALVFVPPLVGFAGHALRLALRPGDA</sequence>
<reference evidence="2 3" key="1">
    <citation type="journal article" date="2005" name="Genome Res.">
        <title>Living with two extremes: conclusions from the genome sequence of Natronomonas pharaonis.</title>
        <authorList>
            <person name="Falb M."/>
            <person name="Pfeiffer F."/>
            <person name="Palm P."/>
            <person name="Rodewald K."/>
            <person name="Hickmann V."/>
            <person name="Tittor J."/>
            <person name="Oesterhelt D."/>
        </authorList>
    </citation>
    <scope>NUCLEOTIDE SEQUENCE [LARGE SCALE GENOMIC DNA]</scope>
    <source>
        <strain evidence="3">ATCC 35678 / DSM 2160 / CIP 103997 / JCM 8858 / NBRC 14720 / NCIMB 2260 / Gabara</strain>
    </source>
</reference>
<dbReference type="EMBL" id="CR936257">
    <property type="protein sequence ID" value="CCI69577.1"/>
    <property type="molecule type" value="Genomic_DNA"/>
</dbReference>
<dbReference type="STRING" id="348780.NP_2065H"/>
<gene>
    <name evidence="2" type="ordered locus">NP_2065H</name>
</gene>
<evidence type="ECO:0000313" key="2">
    <source>
        <dbReference type="EMBL" id="CCI69577.1"/>
    </source>
</evidence>
<keyword evidence="1" id="KW-0472">Membrane</keyword>
<evidence type="ECO:0000313" key="3">
    <source>
        <dbReference type="Proteomes" id="UP000002698"/>
    </source>
</evidence>
<proteinExistence type="predicted"/>
<dbReference type="Proteomes" id="UP000002698">
    <property type="component" value="Chromosome"/>
</dbReference>
<organism evidence="2 3">
    <name type="scientific">Natronomonas pharaonis (strain ATCC 35678 / DSM 2160 / CIP 103997 / JCM 8858 / NBRC 14720 / NCIMB 2260 / Gabara)</name>
    <name type="common">Halobacterium pharaonis</name>
    <dbReference type="NCBI Taxonomy" id="348780"/>
    <lineage>
        <taxon>Archaea</taxon>
        <taxon>Methanobacteriati</taxon>
        <taxon>Methanobacteriota</taxon>
        <taxon>Stenosarchaea group</taxon>
        <taxon>Halobacteria</taxon>
        <taxon>Halobacteriales</taxon>
        <taxon>Natronomonadaceae</taxon>
        <taxon>Natronomonas</taxon>
    </lineage>
</organism>
<dbReference type="EnsemblBacteria" id="CCI69577">
    <property type="protein sequence ID" value="CCI69577"/>
    <property type="gene ID" value="NP_2065H"/>
</dbReference>
<keyword evidence="3" id="KW-1185">Reference proteome</keyword>
<protein>
    <submittedName>
        <fullName evidence="2">Uncharacterized protein</fullName>
    </submittedName>
</protein>
<dbReference type="KEGG" id="nph:NP_2065H"/>
<dbReference type="eggNOG" id="arCOG14548">
    <property type="taxonomic scope" value="Archaea"/>
</dbReference>
<name>A0A1U7EZR0_NATPD</name>
<keyword evidence="1" id="KW-0812">Transmembrane</keyword>
<feature type="transmembrane region" description="Helical" evidence="1">
    <location>
        <begin position="20"/>
        <end position="43"/>
    </location>
</feature>
<evidence type="ECO:0000256" key="1">
    <source>
        <dbReference type="SAM" id="Phobius"/>
    </source>
</evidence>
<dbReference type="HOGENOM" id="CLU_3148066_0_0_2"/>
<accession>A0A1U7EZR0</accession>
<keyword evidence="1" id="KW-1133">Transmembrane helix</keyword>
<dbReference type="AlphaFoldDB" id="A0A1U7EZR0"/>